<evidence type="ECO:0000256" key="9">
    <source>
        <dbReference type="ARBA" id="ARBA00032900"/>
    </source>
</evidence>
<dbReference type="Proteomes" id="UP000694941">
    <property type="component" value="Unplaced"/>
</dbReference>
<dbReference type="CDD" id="cd07395">
    <property type="entry name" value="MPP_CSTP1"/>
    <property type="match status" value="1"/>
</dbReference>
<feature type="domain" description="Calcineurin-like phosphoesterase" evidence="12">
    <location>
        <begin position="28"/>
        <end position="202"/>
    </location>
</feature>
<accession>A0ABM1B8I7</accession>
<dbReference type="Pfam" id="PF00149">
    <property type="entry name" value="Metallophos"/>
    <property type="match status" value="1"/>
</dbReference>
<evidence type="ECO:0000256" key="5">
    <source>
        <dbReference type="ARBA" id="ARBA00013356"/>
    </source>
</evidence>
<reference evidence="14" key="1">
    <citation type="submission" date="2025-08" db="UniProtKB">
        <authorList>
            <consortium name="RefSeq"/>
        </authorList>
    </citation>
    <scope>IDENTIFICATION</scope>
    <source>
        <tissue evidence="14">Muscle</tissue>
    </source>
</reference>
<dbReference type="EC" id="3.1.3.16" evidence="4"/>
<evidence type="ECO:0000256" key="8">
    <source>
        <dbReference type="ARBA" id="ARBA00022801"/>
    </source>
</evidence>
<dbReference type="InterPro" id="IPR051918">
    <property type="entry name" value="STPP_CPPED1"/>
</dbReference>
<keyword evidence="6" id="KW-0963">Cytoplasm</keyword>
<gene>
    <name evidence="14" type="primary">LOC106461664</name>
</gene>
<proteinExistence type="inferred from homology"/>
<comment type="similarity">
    <text evidence="3">Belongs to the metallophosphoesterase superfamily. CPPED1 family.</text>
</comment>
<evidence type="ECO:0000313" key="13">
    <source>
        <dbReference type="Proteomes" id="UP000694941"/>
    </source>
</evidence>
<evidence type="ECO:0000256" key="6">
    <source>
        <dbReference type="ARBA" id="ARBA00022490"/>
    </source>
</evidence>
<name>A0ABM1B8I7_LIMPO</name>
<evidence type="ECO:0000313" key="14">
    <source>
        <dbReference type="RefSeq" id="XP_013776962.2"/>
    </source>
</evidence>
<evidence type="ECO:0000259" key="12">
    <source>
        <dbReference type="Pfam" id="PF00149"/>
    </source>
</evidence>
<dbReference type="PANTHER" id="PTHR43143:SF1">
    <property type="entry name" value="SERINE_THREONINE-PROTEIN PHOSPHATASE CPPED1"/>
    <property type="match status" value="1"/>
</dbReference>
<evidence type="ECO:0000256" key="4">
    <source>
        <dbReference type="ARBA" id="ARBA00013081"/>
    </source>
</evidence>
<comment type="subcellular location">
    <subcellularLocation>
        <location evidence="2">Cytoplasm</location>
    </subcellularLocation>
</comment>
<evidence type="ECO:0000256" key="10">
    <source>
        <dbReference type="ARBA" id="ARBA00047761"/>
    </source>
</evidence>
<evidence type="ECO:0000256" key="7">
    <source>
        <dbReference type="ARBA" id="ARBA00022723"/>
    </source>
</evidence>
<evidence type="ECO:0000256" key="3">
    <source>
        <dbReference type="ARBA" id="ARBA00010567"/>
    </source>
</evidence>
<comment type="cofactor">
    <cofactor evidence="1">
        <name>a divalent metal cation</name>
        <dbReference type="ChEBI" id="CHEBI:60240"/>
    </cofactor>
</comment>
<dbReference type="RefSeq" id="XP_013776962.2">
    <property type="nucleotide sequence ID" value="XM_013921508.1"/>
</dbReference>
<dbReference type="InterPro" id="IPR004843">
    <property type="entry name" value="Calcineurin-like_PHP"/>
</dbReference>
<keyword evidence="7" id="KW-0479">Metal-binding</keyword>
<comment type="catalytic activity">
    <reaction evidence="10">
        <text>O-phospho-L-seryl-[protein] + H2O = L-seryl-[protein] + phosphate</text>
        <dbReference type="Rhea" id="RHEA:20629"/>
        <dbReference type="Rhea" id="RHEA-COMP:9863"/>
        <dbReference type="Rhea" id="RHEA-COMP:11604"/>
        <dbReference type="ChEBI" id="CHEBI:15377"/>
        <dbReference type="ChEBI" id="CHEBI:29999"/>
        <dbReference type="ChEBI" id="CHEBI:43474"/>
        <dbReference type="ChEBI" id="CHEBI:83421"/>
        <dbReference type="EC" id="3.1.3.16"/>
    </reaction>
</comment>
<evidence type="ECO:0000256" key="1">
    <source>
        <dbReference type="ARBA" id="ARBA00001968"/>
    </source>
</evidence>
<keyword evidence="8" id="KW-0378">Hydrolase</keyword>
<sequence>MIEDYIEKRENPGWQEEIVLTEKAIKAVNQMVPKPRFFIVCGDLINAFPGTTLRKPQEIDFKKVFSDLDPEIPLICVCGNHDIGDTPTPDSIITYKNTFGDDYFSFWCGGMMCIVLNSQYFQDPSLVLDNAKEQEIWLEEQLSLAKSGAFQHVVVFQHIPWFLFKPDEKKEYFNIDKDLRIKMLKKFQEAGIKIIFCGHYHRNAGGFYENIEVVTTSAIGAQLGTDKSGMRIVRVLPETIKHDYYALEDLPTEINLTNL</sequence>
<evidence type="ECO:0000256" key="2">
    <source>
        <dbReference type="ARBA" id="ARBA00004496"/>
    </source>
</evidence>
<dbReference type="InterPro" id="IPR029052">
    <property type="entry name" value="Metallo-depent_PP-like"/>
</dbReference>
<evidence type="ECO:0000256" key="11">
    <source>
        <dbReference type="ARBA" id="ARBA00048336"/>
    </source>
</evidence>
<organism evidence="13 14">
    <name type="scientific">Limulus polyphemus</name>
    <name type="common">Atlantic horseshoe crab</name>
    <dbReference type="NCBI Taxonomy" id="6850"/>
    <lineage>
        <taxon>Eukaryota</taxon>
        <taxon>Metazoa</taxon>
        <taxon>Ecdysozoa</taxon>
        <taxon>Arthropoda</taxon>
        <taxon>Chelicerata</taxon>
        <taxon>Merostomata</taxon>
        <taxon>Xiphosura</taxon>
        <taxon>Limulidae</taxon>
        <taxon>Limulus</taxon>
    </lineage>
</organism>
<dbReference type="Gene3D" id="3.60.21.10">
    <property type="match status" value="1"/>
</dbReference>
<dbReference type="PANTHER" id="PTHR43143">
    <property type="entry name" value="METALLOPHOSPHOESTERASE, CALCINEURIN SUPERFAMILY"/>
    <property type="match status" value="1"/>
</dbReference>
<dbReference type="InterPro" id="IPR041867">
    <property type="entry name" value="MPP_CSTP1"/>
</dbReference>
<protein>
    <recommendedName>
        <fullName evidence="5">Serine/threonine-protein phosphatase CPPED1</fullName>
        <ecNumber evidence="4">3.1.3.16</ecNumber>
    </recommendedName>
    <alternativeName>
        <fullName evidence="9">Calcineurin-like phosphoesterase domain-containing protein 1</fullName>
    </alternativeName>
</protein>
<dbReference type="GeneID" id="106461664"/>
<dbReference type="SUPFAM" id="SSF56300">
    <property type="entry name" value="Metallo-dependent phosphatases"/>
    <property type="match status" value="1"/>
</dbReference>
<keyword evidence="13" id="KW-1185">Reference proteome</keyword>
<comment type="catalytic activity">
    <reaction evidence="11">
        <text>O-phospho-L-threonyl-[protein] + H2O = L-threonyl-[protein] + phosphate</text>
        <dbReference type="Rhea" id="RHEA:47004"/>
        <dbReference type="Rhea" id="RHEA-COMP:11060"/>
        <dbReference type="Rhea" id="RHEA-COMP:11605"/>
        <dbReference type="ChEBI" id="CHEBI:15377"/>
        <dbReference type="ChEBI" id="CHEBI:30013"/>
        <dbReference type="ChEBI" id="CHEBI:43474"/>
        <dbReference type="ChEBI" id="CHEBI:61977"/>
        <dbReference type="EC" id="3.1.3.16"/>
    </reaction>
</comment>